<evidence type="ECO:0000313" key="2">
    <source>
        <dbReference type="EMBL" id="CAK9063339.1"/>
    </source>
</evidence>
<sequence>MQSERPDGRLKLMYAPITQSLVLGLQSREEECGYKTFKVLPETRRDIFQYPVPPKSGDVIIYVGTLNSSTFMDRCRTQMAPNRTYCIWYQVEPREWPKASPTGRSGVCEVWEYTRGNDPSLGVPLVRYVPPGFMPTEATEEQNDRLVQWRARSLNPKSLQWYFIGRLGPLRQVCWDQLQELKYFKKHELKKIPQGGAKGYPKVYTVEDWRKLGRLKNAAFLNFHQACNRPQPLETKPLETVRVAQLLSLGFLVVSEEVNSIDKALYEQIVLVEKDLFHEKNWSPFFWSGMVVCRAEAPATPSTAEGRETAQRKSPPRGPEGNGRSLRKQRRERREGAMGQTNCCCEKTEDDRQLLQTLVTDGIASTSDSVVVRARMDGSAPLEPPRDVSFWDQIEGVYARKEDGKFMARLQSNLLAWAPDFKSDPSELSVSGPKQISMSIGGKLYTAEVIPARGELVWDDGEVWIKK</sequence>
<reference evidence="2 3" key="1">
    <citation type="submission" date="2024-02" db="EMBL/GenBank/DDBJ databases">
        <authorList>
            <person name="Chen Y."/>
            <person name="Shah S."/>
            <person name="Dougan E. K."/>
            <person name="Thang M."/>
            <person name="Chan C."/>
        </authorList>
    </citation>
    <scope>NUCLEOTIDE SEQUENCE [LARGE SCALE GENOMIC DNA]</scope>
</reference>
<gene>
    <name evidence="2" type="ORF">CCMP2556_LOCUS31132</name>
</gene>
<name>A0ABP0NLJ9_9DINO</name>
<dbReference type="EMBL" id="CAXAMN010021784">
    <property type="protein sequence ID" value="CAK9063339.1"/>
    <property type="molecule type" value="Genomic_DNA"/>
</dbReference>
<comment type="caution">
    <text evidence="2">The sequence shown here is derived from an EMBL/GenBank/DDBJ whole genome shotgun (WGS) entry which is preliminary data.</text>
</comment>
<organism evidence="2 3">
    <name type="scientific">Durusdinium trenchii</name>
    <dbReference type="NCBI Taxonomy" id="1381693"/>
    <lineage>
        <taxon>Eukaryota</taxon>
        <taxon>Sar</taxon>
        <taxon>Alveolata</taxon>
        <taxon>Dinophyceae</taxon>
        <taxon>Suessiales</taxon>
        <taxon>Symbiodiniaceae</taxon>
        <taxon>Durusdinium</taxon>
    </lineage>
</organism>
<protein>
    <submittedName>
        <fullName evidence="2">Uncharacterized protein</fullName>
    </submittedName>
</protein>
<feature type="region of interest" description="Disordered" evidence="1">
    <location>
        <begin position="298"/>
        <end position="339"/>
    </location>
</feature>
<proteinExistence type="predicted"/>
<keyword evidence="3" id="KW-1185">Reference proteome</keyword>
<evidence type="ECO:0000256" key="1">
    <source>
        <dbReference type="SAM" id="MobiDB-lite"/>
    </source>
</evidence>
<accession>A0ABP0NLJ9</accession>
<evidence type="ECO:0000313" key="3">
    <source>
        <dbReference type="Proteomes" id="UP001642484"/>
    </source>
</evidence>
<dbReference type="Proteomes" id="UP001642484">
    <property type="component" value="Unassembled WGS sequence"/>
</dbReference>